<keyword evidence="2" id="KW-1185">Reference proteome</keyword>
<accession>K2N991</accession>
<dbReference type="STRING" id="391937.NA2_02799"/>
<comment type="caution">
    <text evidence="1">The sequence shown here is derived from an EMBL/GenBank/DDBJ whole genome shotgun (WGS) entry which is preliminary data.</text>
</comment>
<dbReference type="PATRIC" id="fig|391937.3.peg.581"/>
<dbReference type="AlphaFoldDB" id="K2N991"/>
<proteinExistence type="predicted"/>
<dbReference type="EMBL" id="AMRM01000002">
    <property type="protein sequence ID" value="EKF20678.1"/>
    <property type="molecule type" value="Genomic_DNA"/>
</dbReference>
<protein>
    <submittedName>
        <fullName evidence="1">Uncharacterized protein</fullName>
    </submittedName>
</protein>
<name>K2N991_9HYPH</name>
<evidence type="ECO:0000313" key="1">
    <source>
        <dbReference type="EMBL" id="EKF20678.1"/>
    </source>
</evidence>
<reference evidence="1 2" key="1">
    <citation type="journal article" date="2012" name="J. Bacteriol.">
        <title>Genome Sequence of Nitratireductor pacificus Type Strain pht-3B.</title>
        <authorList>
            <person name="Lai Q."/>
            <person name="Li G."/>
            <person name="Shao Z."/>
        </authorList>
    </citation>
    <scope>NUCLEOTIDE SEQUENCE [LARGE SCALE GENOMIC DNA]</scope>
    <source>
        <strain evidence="2">pht-3B</strain>
    </source>
</reference>
<gene>
    <name evidence="1" type="ORF">NA2_02799</name>
</gene>
<sequence length="132" mass="14920">MGVGMAVWVYRGDDFDAGQELSALRAAYTGDPDKSAGIVNGFFELMRIRDSGFLPCYAWHLAPGGVFLFRDVKFRMVATVPGDGRAQTQDVSLALSETFESRMWTMQDRDDFLDKARDRVRRGQAERWEDGI</sequence>
<organism evidence="1 2">
    <name type="scientific">Nitratireductor pacificus pht-3B</name>
    <dbReference type="NCBI Taxonomy" id="391937"/>
    <lineage>
        <taxon>Bacteria</taxon>
        <taxon>Pseudomonadati</taxon>
        <taxon>Pseudomonadota</taxon>
        <taxon>Alphaproteobacteria</taxon>
        <taxon>Hyphomicrobiales</taxon>
        <taxon>Phyllobacteriaceae</taxon>
        <taxon>Nitratireductor</taxon>
    </lineage>
</organism>
<evidence type="ECO:0000313" key="2">
    <source>
        <dbReference type="Proteomes" id="UP000006786"/>
    </source>
</evidence>
<dbReference type="Proteomes" id="UP000006786">
    <property type="component" value="Unassembled WGS sequence"/>
</dbReference>